<dbReference type="AlphaFoldDB" id="A0A6L5BKV1"/>
<evidence type="ECO:0000313" key="1">
    <source>
        <dbReference type="EMBL" id="KAF2389020.1"/>
    </source>
</evidence>
<name>A0A6L5BKV1_9PSED</name>
<dbReference type="Proteomes" id="UP000475265">
    <property type="component" value="Unassembled WGS sequence"/>
</dbReference>
<dbReference type="AntiFam" id="ANF00178">
    <property type="entry name" value="Shadow ORF (opposite dhbF)"/>
</dbReference>
<evidence type="ECO:0000313" key="2">
    <source>
        <dbReference type="Proteomes" id="UP000475265"/>
    </source>
</evidence>
<reference evidence="1 2" key="1">
    <citation type="submission" date="2019-12" db="EMBL/GenBank/DDBJ databases">
        <title>Endophytic bacteria associated with Panax ginseng seedlings.</title>
        <authorList>
            <person name="Park J.M."/>
            <person name="Shin R."/>
            <person name="Jo S.H."/>
        </authorList>
    </citation>
    <scope>NUCLEOTIDE SEQUENCE [LARGE SCALE GENOMIC DNA]</scope>
    <source>
        <strain evidence="1 2">PgKB32</strain>
    </source>
</reference>
<dbReference type="EMBL" id="JAAAXX010000003">
    <property type="protein sequence ID" value="KAF2389020.1"/>
    <property type="molecule type" value="Genomic_DNA"/>
</dbReference>
<protein>
    <submittedName>
        <fullName evidence="1">Uncharacterized protein</fullName>
    </submittedName>
</protein>
<sequence length="376" mass="43405">MHRGFGDAVHVDQLRLRVLRTGIPRLENPGFQRFTAKNHLAQTVRCSALGGNQLPERTRRLVQHRDAGFAQQRITIRRGTADQLRHHQQTPAMDQCAPDFPDREVESKRVEQGPNVLWAEVEPRLSRREQPSNVAVFNHHALRQTGRTRGVDHVGQVRRRQAFNIRIGDGFALPAAAIKINHRHRDRLQQPPRGGLSQHRNRRAVFQQVADPVLRIRRVQRHITGAGLQDPQQPDDHLQTTLDANRHPIIRANTQPDQVMGDLVGPGVEFAVSQGQIFKHHRHGIRLRRRPGFKQSMDRVLAGVFANRRVPRFQQLRTLGRWQDFQAMQRRLRVLLQRLDQIFQHRLHVATHAPGANLCRGHDRQVEAFTEVIHRQ</sequence>
<gene>
    <name evidence="1" type="ORF">FX983_06550</name>
</gene>
<accession>A0A6L5BKV1</accession>
<organism evidence="1 2">
    <name type="scientific">Pseudomonas frederiksbergensis</name>
    <dbReference type="NCBI Taxonomy" id="104087"/>
    <lineage>
        <taxon>Bacteria</taxon>
        <taxon>Pseudomonadati</taxon>
        <taxon>Pseudomonadota</taxon>
        <taxon>Gammaproteobacteria</taxon>
        <taxon>Pseudomonadales</taxon>
        <taxon>Pseudomonadaceae</taxon>
        <taxon>Pseudomonas</taxon>
    </lineage>
</organism>
<proteinExistence type="predicted"/>
<comment type="caution">
    <text evidence="1">The sequence shown here is derived from an EMBL/GenBank/DDBJ whole genome shotgun (WGS) entry which is preliminary data.</text>
</comment>
<dbReference type="AntiFam" id="ANF00174">
    <property type="entry name" value="Shadow ORF (irp2)"/>
</dbReference>